<keyword evidence="1" id="KW-0694">RNA-binding</keyword>
<gene>
    <name evidence="3" type="ORF">RSOLAG1IB_06564</name>
</gene>
<dbReference type="InterPro" id="IPR014720">
    <property type="entry name" value="dsRBD_dom"/>
</dbReference>
<accession>A0A0B7FC42</accession>
<dbReference type="SUPFAM" id="SSF54768">
    <property type="entry name" value="dsRNA-binding domain-like"/>
    <property type="match status" value="1"/>
</dbReference>
<dbReference type="AlphaFoldDB" id="A0A0B7FC42"/>
<organism evidence="3 4">
    <name type="scientific">Thanatephorus cucumeris (strain AG1-IB / isolate 7/3/14)</name>
    <name type="common">Lettuce bottom rot fungus</name>
    <name type="synonym">Rhizoctonia solani</name>
    <dbReference type="NCBI Taxonomy" id="1108050"/>
    <lineage>
        <taxon>Eukaryota</taxon>
        <taxon>Fungi</taxon>
        <taxon>Dikarya</taxon>
        <taxon>Basidiomycota</taxon>
        <taxon>Agaricomycotina</taxon>
        <taxon>Agaricomycetes</taxon>
        <taxon>Cantharellales</taxon>
        <taxon>Ceratobasidiaceae</taxon>
        <taxon>Rhizoctonia</taxon>
        <taxon>Rhizoctonia solani AG-1</taxon>
    </lineage>
</organism>
<dbReference type="OrthoDB" id="3167539at2759"/>
<name>A0A0B7FC42_THACB</name>
<dbReference type="Gene3D" id="3.30.160.20">
    <property type="match status" value="1"/>
</dbReference>
<dbReference type="Proteomes" id="UP000059188">
    <property type="component" value="Unassembled WGS sequence"/>
</dbReference>
<feature type="domain" description="DRBM" evidence="2">
    <location>
        <begin position="101"/>
        <end position="164"/>
    </location>
</feature>
<dbReference type="PROSITE" id="PS50137">
    <property type="entry name" value="DS_RBD"/>
    <property type="match status" value="1"/>
</dbReference>
<evidence type="ECO:0000256" key="1">
    <source>
        <dbReference type="PROSITE-ProRule" id="PRU00266"/>
    </source>
</evidence>
<proteinExistence type="predicted"/>
<dbReference type="GO" id="GO:0003723">
    <property type="term" value="F:RNA binding"/>
    <property type="evidence" value="ECO:0007669"/>
    <property type="project" value="UniProtKB-UniRule"/>
</dbReference>
<sequence length="170" mass="18718">MHRGGDLVRSVCTRSYATTPGNIGVKQPSICTRKVKPRVNKPALFPPISWSGIFAQEKGTPAVPSAVSLRDAPMRLERFNTRIYQGGGTYHFPAFTSPAHTWSGVVQEWADRKRVHLDFRTYESGPAHALTFTVVPIINGTPHPEYQGVGNNARVAKNHSSERIGRSGHC</sequence>
<protein>
    <recommendedName>
        <fullName evidence="2">DRBM domain-containing protein</fullName>
    </recommendedName>
</protein>
<evidence type="ECO:0000313" key="4">
    <source>
        <dbReference type="Proteomes" id="UP000059188"/>
    </source>
</evidence>
<keyword evidence="4" id="KW-1185">Reference proteome</keyword>
<evidence type="ECO:0000313" key="3">
    <source>
        <dbReference type="EMBL" id="CEL53783.1"/>
    </source>
</evidence>
<reference evidence="3 4" key="1">
    <citation type="submission" date="2014-11" db="EMBL/GenBank/DDBJ databases">
        <authorList>
            <person name="Wibberg Daniel"/>
        </authorList>
    </citation>
    <scope>NUCLEOTIDE SEQUENCE [LARGE SCALE GENOMIC DNA]</scope>
    <source>
        <strain evidence="3">Rhizoctonia solani AG1-IB 7/3/14</strain>
    </source>
</reference>
<dbReference type="EMBL" id="LN679113">
    <property type="protein sequence ID" value="CEL53783.1"/>
    <property type="molecule type" value="Genomic_DNA"/>
</dbReference>
<evidence type="ECO:0000259" key="2">
    <source>
        <dbReference type="PROSITE" id="PS50137"/>
    </source>
</evidence>